<name>A0A1F5TPI9_9BACT</name>
<accession>A0A1F5TPI9</accession>
<evidence type="ECO:0000259" key="9">
    <source>
        <dbReference type="Pfam" id="PF12704"/>
    </source>
</evidence>
<evidence type="ECO:0000256" key="6">
    <source>
        <dbReference type="ARBA" id="ARBA00038076"/>
    </source>
</evidence>
<evidence type="ECO:0008006" key="12">
    <source>
        <dbReference type="Google" id="ProtNLM"/>
    </source>
</evidence>
<dbReference type="InterPro" id="IPR025857">
    <property type="entry name" value="MacB_PCD"/>
</dbReference>
<feature type="transmembrane region" description="Helical" evidence="7">
    <location>
        <begin position="273"/>
        <end position="301"/>
    </location>
</feature>
<keyword evidence="2" id="KW-1003">Cell membrane</keyword>
<feature type="transmembrane region" description="Helical" evidence="7">
    <location>
        <begin position="21"/>
        <end position="42"/>
    </location>
</feature>
<sequence>MMLLEIIKMALESLYANKTRTILSMLGIIIGVSTVIAVFAIGQGAQKAVNDQFQGLSANSIIIMSMRGRGTTASSKLKTEDAQIIIDNTEHVSGATAVIQGNKNIAYGSESNSLAVVGIDEKYFKTSSMELDQGRLFTEDDIKNEEKYVVLGSGAIESLFPDEQIFLGETIKVDGKKMEIIGSIKETGRSMGPTKTDDSIFIPNSTAQKSILGSDGQIMIYALADNVDNIEIATQELTSALREEHKLKSTQEDDFRIMDAGSMISAAQDTASLMSLLLTSIAAITLLVSGIGIMNVMFVTVAERTKEIGIAKAIGGKQGDILTQFLLESVVLSIIAGSIGIIIGNGIIIIVNSTNLSSLITLAPSAKGILIGFGFSVLVGVFFGFYPALKASCLDPVDALRSE</sequence>
<comment type="subcellular location">
    <subcellularLocation>
        <location evidence="1">Cell membrane</location>
        <topology evidence="1">Multi-pass membrane protein</topology>
    </subcellularLocation>
</comment>
<dbReference type="InterPro" id="IPR050250">
    <property type="entry name" value="Macrolide_Exporter_MacB"/>
</dbReference>
<evidence type="ECO:0000256" key="1">
    <source>
        <dbReference type="ARBA" id="ARBA00004651"/>
    </source>
</evidence>
<evidence type="ECO:0000313" key="11">
    <source>
        <dbReference type="Proteomes" id="UP000177579"/>
    </source>
</evidence>
<reference evidence="10 11" key="1">
    <citation type="journal article" date="2016" name="Nat. Commun.">
        <title>Thousands of microbial genomes shed light on interconnected biogeochemical processes in an aquifer system.</title>
        <authorList>
            <person name="Anantharaman K."/>
            <person name="Brown C.T."/>
            <person name="Hug L.A."/>
            <person name="Sharon I."/>
            <person name="Castelle C.J."/>
            <person name="Probst A.J."/>
            <person name="Thomas B.C."/>
            <person name="Singh A."/>
            <person name="Wilkins M.J."/>
            <person name="Karaoz U."/>
            <person name="Brodie E.L."/>
            <person name="Williams K.H."/>
            <person name="Hubbard S.S."/>
            <person name="Banfield J.F."/>
        </authorList>
    </citation>
    <scope>NUCLEOTIDE SEQUENCE [LARGE SCALE GENOMIC DNA]</scope>
</reference>
<feature type="domain" description="MacB-like periplasmic core" evidence="9">
    <location>
        <begin position="21"/>
        <end position="239"/>
    </location>
</feature>
<evidence type="ECO:0000313" key="10">
    <source>
        <dbReference type="EMBL" id="OGF40820.1"/>
    </source>
</evidence>
<keyword evidence="3 7" id="KW-0812">Transmembrane</keyword>
<dbReference type="PANTHER" id="PTHR30572:SF4">
    <property type="entry name" value="ABC TRANSPORTER PERMEASE YTRF"/>
    <property type="match status" value="1"/>
</dbReference>
<keyword evidence="5 7" id="KW-0472">Membrane</keyword>
<evidence type="ECO:0000256" key="2">
    <source>
        <dbReference type="ARBA" id="ARBA00022475"/>
    </source>
</evidence>
<feature type="transmembrane region" description="Helical" evidence="7">
    <location>
        <begin position="322"/>
        <end position="349"/>
    </location>
</feature>
<evidence type="ECO:0000256" key="7">
    <source>
        <dbReference type="SAM" id="Phobius"/>
    </source>
</evidence>
<feature type="transmembrane region" description="Helical" evidence="7">
    <location>
        <begin position="369"/>
        <end position="389"/>
    </location>
</feature>
<keyword evidence="4 7" id="KW-1133">Transmembrane helix</keyword>
<feature type="domain" description="ABC3 transporter permease C-terminal" evidence="8">
    <location>
        <begin position="280"/>
        <end position="392"/>
    </location>
</feature>
<evidence type="ECO:0000259" key="8">
    <source>
        <dbReference type="Pfam" id="PF02687"/>
    </source>
</evidence>
<dbReference type="EMBL" id="MFGO01000019">
    <property type="protein sequence ID" value="OGF40820.1"/>
    <property type="molecule type" value="Genomic_DNA"/>
</dbReference>
<proteinExistence type="inferred from homology"/>
<dbReference type="PANTHER" id="PTHR30572">
    <property type="entry name" value="MEMBRANE COMPONENT OF TRANSPORTER-RELATED"/>
    <property type="match status" value="1"/>
</dbReference>
<evidence type="ECO:0000256" key="5">
    <source>
        <dbReference type="ARBA" id="ARBA00023136"/>
    </source>
</evidence>
<evidence type="ECO:0000256" key="3">
    <source>
        <dbReference type="ARBA" id="ARBA00022692"/>
    </source>
</evidence>
<comment type="similarity">
    <text evidence="6">Belongs to the ABC-4 integral membrane protein family.</text>
</comment>
<dbReference type="GO" id="GO:0005886">
    <property type="term" value="C:plasma membrane"/>
    <property type="evidence" value="ECO:0007669"/>
    <property type="project" value="UniProtKB-SubCell"/>
</dbReference>
<evidence type="ECO:0000256" key="4">
    <source>
        <dbReference type="ARBA" id="ARBA00022989"/>
    </source>
</evidence>
<dbReference type="Proteomes" id="UP000177579">
    <property type="component" value="Unassembled WGS sequence"/>
</dbReference>
<dbReference type="Pfam" id="PF12704">
    <property type="entry name" value="MacB_PCD"/>
    <property type="match status" value="1"/>
</dbReference>
<dbReference type="GO" id="GO:0022857">
    <property type="term" value="F:transmembrane transporter activity"/>
    <property type="evidence" value="ECO:0007669"/>
    <property type="project" value="TreeGrafter"/>
</dbReference>
<organism evidence="10 11">
    <name type="scientific">Candidatus Falkowbacteria bacterium RIFOXYD2_FULL_34_120</name>
    <dbReference type="NCBI Taxonomy" id="1798007"/>
    <lineage>
        <taxon>Bacteria</taxon>
        <taxon>Candidatus Falkowiibacteriota</taxon>
    </lineage>
</organism>
<protein>
    <recommendedName>
        <fullName evidence="12">Multidrug ABC transporter substrate-binding protein</fullName>
    </recommendedName>
</protein>
<comment type="caution">
    <text evidence="10">The sequence shown here is derived from an EMBL/GenBank/DDBJ whole genome shotgun (WGS) entry which is preliminary data.</text>
</comment>
<gene>
    <name evidence="10" type="ORF">A2531_06595</name>
</gene>
<dbReference type="Pfam" id="PF02687">
    <property type="entry name" value="FtsX"/>
    <property type="match status" value="1"/>
</dbReference>
<dbReference type="AlphaFoldDB" id="A0A1F5TPI9"/>
<dbReference type="InterPro" id="IPR003838">
    <property type="entry name" value="ABC3_permease_C"/>
</dbReference>